<proteinExistence type="predicted"/>
<evidence type="ECO:0000256" key="1">
    <source>
        <dbReference type="ARBA" id="ARBA00023002"/>
    </source>
</evidence>
<dbReference type="InterPro" id="IPR002347">
    <property type="entry name" value="SDR_fam"/>
</dbReference>
<dbReference type="SUPFAM" id="SSF51735">
    <property type="entry name" value="NAD(P)-binding Rossmann-fold domains"/>
    <property type="match status" value="1"/>
</dbReference>
<dbReference type="InterPro" id="IPR036291">
    <property type="entry name" value="NAD(P)-bd_dom_sf"/>
</dbReference>
<comment type="caution">
    <text evidence="2">The sequence shown here is derived from an EMBL/GenBank/DDBJ whole genome shotgun (WGS) entry which is preliminary data.</text>
</comment>
<sequence length="340" mass="36920">MAATFLCSKNLREIMSKINLSKVKCCCKLANSRRFRFSARHFATEKKYFPVKRDCMLPEGCFKGNVAFVTGGGTGLGKGMVKMLSERGASVVISSRKLDVLQNTAEEISRETGNQVLAVAADVRDPLQVTAAVDFCEKHCGLPDIVINNAAGNFVSPTERLSPNAWKTVTDIVLNGTAFVTLDIAKRLIKAQKGANFLAITTIYAKSGSGFVVPSATAKAGVETMTRSLAAEWGKYGMRFNAIAPGPIETKGAFSRLDPTGQFRSLVTERIPTGRLGEIPELANLAAYLVSDYSSWISGEVIMFDGGEYVSMAGEFNEFRKVPNDQWDQLEAIIKKTKGS</sequence>
<dbReference type="Gene3D" id="3.40.50.720">
    <property type="entry name" value="NAD(P)-binding Rossmann-like Domain"/>
    <property type="match status" value="1"/>
</dbReference>
<dbReference type="PANTHER" id="PTHR43658">
    <property type="entry name" value="SHORT-CHAIN DEHYDROGENASE/REDUCTASE"/>
    <property type="match status" value="1"/>
</dbReference>
<dbReference type="AlphaFoldDB" id="A0AAD9V3A9"/>
<dbReference type="GO" id="GO:0008670">
    <property type="term" value="F:2,4-dienoyl-CoA reductase (NADPH) activity"/>
    <property type="evidence" value="ECO:0007669"/>
    <property type="project" value="TreeGrafter"/>
</dbReference>
<dbReference type="FunFam" id="3.40.50.720:FF:000084">
    <property type="entry name" value="Short-chain dehydrogenase reductase"/>
    <property type="match status" value="1"/>
</dbReference>
<dbReference type="EMBL" id="JARQWQ010000039">
    <property type="protein sequence ID" value="KAK2559714.1"/>
    <property type="molecule type" value="Genomic_DNA"/>
</dbReference>
<gene>
    <name evidence="2" type="ORF">P5673_017804</name>
</gene>
<dbReference type="Proteomes" id="UP001249851">
    <property type="component" value="Unassembled WGS sequence"/>
</dbReference>
<dbReference type="CDD" id="cd05369">
    <property type="entry name" value="TER_DECR_SDR_a"/>
    <property type="match status" value="1"/>
</dbReference>
<protein>
    <submittedName>
        <fullName evidence="2">DECR 2 4 dienoyl-CoA reductase [(3E)-enoyl-CoA-producing]</fullName>
    </submittedName>
</protein>
<dbReference type="GO" id="GO:0006635">
    <property type="term" value="P:fatty acid beta-oxidation"/>
    <property type="evidence" value="ECO:0007669"/>
    <property type="project" value="TreeGrafter"/>
</dbReference>
<dbReference type="PANTHER" id="PTHR43658:SF8">
    <property type="entry name" value="17-BETA-HYDROXYSTEROID DEHYDROGENASE 14-RELATED"/>
    <property type="match status" value="1"/>
</dbReference>
<name>A0AAD9V3A9_ACRCE</name>
<organism evidence="2 3">
    <name type="scientific">Acropora cervicornis</name>
    <name type="common">Staghorn coral</name>
    <dbReference type="NCBI Taxonomy" id="6130"/>
    <lineage>
        <taxon>Eukaryota</taxon>
        <taxon>Metazoa</taxon>
        <taxon>Cnidaria</taxon>
        <taxon>Anthozoa</taxon>
        <taxon>Hexacorallia</taxon>
        <taxon>Scleractinia</taxon>
        <taxon>Astrocoeniina</taxon>
        <taxon>Acroporidae</taxon>
        <taxon>Acropora</taxon>
    </lineage>
</organism>
<dbReference type="GO" id="GO:0005739">
    <property type="term" value="C:mitochondrion"/>
    <property type="evidence" value="ECO:0007669"/>
    <property type="project" value="TreeGrafter"/>
</dbReference>
<dbReference type="Pfam" id="PF13561">
    <property type="entry name" value="adh_short_C2"/>
    <property type="match status" value="1"/>
</dbReference>
<accession>A0AAD9V3A9</accession>
<reference evidence="2" key="1">
    <citation type="journal article" date="2023" name="G3 (Bethesda)">
        <title>Whole genome assembly and annotation of the endangered Caribbean coral Acropora cervicornis.</title>
        <authorList>
            <person name="Selwyn J.D."/>
            <person name="Vollmer S.V."/>
        </authorList>
    </citation>
    <scope>NUCLEOTIDE SEQUENCE</scope>
    <source>
        <strain evidence="2">K2</strain>
    </source>
</reference>
<evidence type="ECO:0000313" key="3">
    <source>
        <dbReference type="Proteomes" id="UP001249851"/>
    </source>
</evidence>
<dbReference type="PRINTS" id="PR00081">
    <property type="entry name" value="GDHRDH"/>
</dbReference>
<keyword evidence="1" id="KW-0560">Oxidoreductase</keyword>
<keyword evidence="3" id="KW-1185">Reference proteome</keyword>
<reference evidence="2" key="2">
    <citation type="journal article" date="2023" name="Science">
        <title>Genomic signatures of disease resistance in endangered staghorn corals.</title>
        <authorList>
            <person name="Vollmer S.V."/>
            <person name="Selwyn J.D."/>
            <person name="Despard B.A."/>
            <person name="Roesel C.L."/>
        </authorList>
    </citation>
    <scope>NUCLEOTIDE SEQUENCE</scope>
    <source>
        <strain evidence="2">K2</strain>
    </source>
</reference>
<evidence type="ECO:0000313" key="2">
    <source>
        <dbReference type="EMBL" id="KAK2559714.1"/>
    </source>
</evidence>